<evidence type="ECO:0000313" key="2">
    <source>
        <dbReference type="Proteomes" id="UP000318053"/>
    </source>
</evidence>
<protein>
    <submittedName>
        <fullName evidence="1">Uncharacterized protein</fullName>
    </submittedName>
</protein>
<evidence type="ECO:0000313" key="1">
    <source>
        <dbReference type="EMBL" id="TWT56032.1"/>
    </source>
</evidence>
<proteinExistence type="predicted"/>
<accession>A0A5C5X1D8</accession>
<reference evidence="1 2" key="1">
    <citation type="submission" date="2019-02" db="EMBL/GenBank/DDBJ databases">
        <title>Deep-cultivation of Planctomycetes and their phenomic and genomic characterization uncovers novel biology.</title>
        <authorList>
            <person name="Wiegand S."/>
            <person name="Jogler M."/>
            <person name="Boedeker C."/>
            <person name="Pinto D."/>
            <person name="Vollmers J."/>
            <person name="Rivas-Marin E."/>
            <person name="Kohn T."/>
            <person name="Peeters S.H."/>
            <person name="Heuer A."/>
            <person name="Rast P."/>
            <person name="Oberbeckmann S."/>
            <person name="Bunk B."/>
            <person name="Jeske O."/>
            <person name="Meyerdierks A."/>
            <person name="Storesund J.E."/>
            <person name="Kallscheuer N."/>
            <person name="Luecker S."/>
            <person name="Lage O.M."/>
            <person name="Pohl T."/>
            <person name="Merkel B.J."/>
            <person name="Hornburger P."/>
            <person name="Mueller R.-W."/>
            <person name="Bruemmer F."/>
            <person name="Labrenz M."/>
            <person name="Spormann A.M."/>
            <person name="Op Den Camp H."/>
            <person name="Overmann J."/>
            <person name="Amann R."/>
            <person name="Jetten M.S.M."/>
            <person name="Mascher T."/>
            <person name="Medema M.H."/>
            <person name="Devos D.P."/>
            <person name="Kaster A.-K."/>
            <person name="Ovreas L."/>
            <person name="Rohde M."/>
            <person name="Galperin M.Y."/>
            <person name="Jogler C."/>
        </authorList>
    </citation>
    <scope>NUCLEOTIDE SEQUENCE [LARGE SCALE GENOMIC DNA]</scope>
    <source>
        <strain evidence="1 2">CA85</strain>
    </source>
</reference>
<gene>
    <name evidence="1" type="ORF">CA85_46240</name>
</gene>
<dbReference type="RefSeq" id="WP_146393446.1">
    <property type="nucleotide sequence ID" value="NZ_SJPK01000018.1"/>
</dbReference>
<keyword evidence="2" id="KW-1185">Reference proteome</keyword>
<organism evidence="1 2">
    <name type="scientific">Allorhodopirellula solitaria</name>
    <dbReference type="NCBI Taxonomy" id="2527987"/>
    <lineage>
        <taxon>Bacteria</taxon>
        <taxon>Pseudomonadati</taxon>
        <taxon>Planctomycetota</taxon>
        <taxon>Planctomycetia</taxon>
        <taxon>Pirellulales</taxon>
        <taxon>Pirellulaceae</taxon>
        <taxon>Allorhodopirellula</taxon>
    </lineage>
</organism>
<dbReference type="EMBL" id="SJPK01000018">
    <property type="protein sequence ID" value="TWT56032.1"/>
    <property type="molecule type" value="Genomic_DNA"/>
</dbReference>
<dbReference type="AlphaFoldDB" id="A0A5C5X1D8"/>
<dbReference type="Proteomes" id="UP000318053">
    <property type="component" value="Unassembled WGS sequence"/>
</dbReference>
<name>A0A5C5X1D8_9BACT</name>
<dbReference type="OrthoDB" id="289161at2"/>
<sequence>MMTATVSPSTAADPFVSPVAEVAQNETQLTDLEILRRVRSIRSTWSVAERMERREVAGKRFARLMDALSLDQHAA</sequence>
<comment type="caution">
    <text evidence="1">The sequence shown here is derived from an EMBL/GenBank/DDBJ whole genome shotgun (WGS) entry which is preliminary data.</text>
</comment>